<accession>A0ABS5JSV6</accession>
<dbReference type="PANTHER" id="PTHR10204:SF34">
    <property type="entry name" value="NAD(P)H DEHYDROGENASE [QUINONE] 1 ISOFORM 1"/>
    <property type="match status" value="1"/>
</dbReference>
<organism evidence="4 5">
    <name type="scientific">Carboxylicivirga linearis</name>
    <dbReference type="NCBI Taxonomy" id="1628157"/>
    <lineage>
        <taxon>Bacteria</taxon>
        <taxon>Pseudomonadati</taxon>
        <taxon>Bacteroidota</taxon>
        <taxon>Bacteroidia</taxon>
        <taxon>Marinilabiliales</taxon>
        <taxon>Marinilabiliaceae</taxon>
        <taxon>Carboxylicivirga</taxon>
    </lineage>
</organism>
<dbReference type="EMBL" id="JAGUCO010000002">
    <property type="protein sequence ID" value="MBS2097546.1"/>
    <property type="molecule type" value="Genomic_DNA"/>
</dbReference>
<dbReference type="InterPro" id="IPR003680">
    <property type="entry name" value="Flavodoxin_fold"/>
</dbReference>
<comment type="caution">
    <text evidence="4">The sequence shown here is derived from an EMBL/GenBank/DDBJ whole genome shotgun (WGS) entry which is preliminary data.</text>
</comment>
<dbReference type="Pfam" id="PF02525">
    <property type="entry name" value="Flavodoxin_2"/>
    <property type="match status" value="1"/>
</dbReference>
<dbReference type="InterPro" id="IPR029039">
    <property type="entry name" value="Flavoprotein-like_sf"/>
</dbReference>
<evidence type="ECO:0000256" key="2">
    <source>
        <dbReference type="ARBA" id="ARBA00023002"/>
    </source>
</evidence>
<evidence type="ECO:0000259" key="3">
    <source>
        <dbReference type="Pfam" id="PF02525"/>
    </source>
</evidence>
<reference evidence="4 5" key="1">
    <citation type="journal article" date="2015" name="Int. J. Syst. Evol. Microbiol.">
        <title>Carboxylicivirga linearis sp. nov., isolated from a sea cucumber culture pond.</title>
        <authorList>
            <person name="Wang F.Q."/>
            <person name="Zhou Y.X."/>
            <person name="Lin X.Z."/>
            <person name="Chen G.J."/>
            <person name="Du Z.J."/>
        </authorList>
    </citation>
    <scope>NUCLEOTIDE SEQUENCE [LARGE SCALE GENOMIC DNA]</scope>
    <source>
        <strain evidence="4 5">FB218</strain>
    </source>
</reference>
<dbReference type="InterPro" id="IPR051545">
    <property type="entry name" value="NAD(P)H_dehydrogenase_qn"/>
</dbReference>
<keyword evidence="5" id="KW-1185">Reference proteome</keyword>
<dbReference type="RefSeq" id="WP_212214084.1">
    <property type="nucleotide sequence ID" value="NZ_JAGUCO010000002.1"/>
</dbReference>
<dbReference type="PANTHER" id="PTHR10204">
    <property type="entry name" value="NAD P H OXIDOREDUCTASE-RELATED"/>
    <property type="match status" value="1"/>
</dbReference>
<dbReference type="Gene3D" id="3.40.50.360">
    <property type="match status" value="1"/>
</dbReference>
<evidence type="ECO:0000313" key="4">
    <source>
        <dbReference type="EMBL" id="MBS2097546.1"/>
    </source>
</evidence>
<name>A0ABS5JSV6_9BACT</name>
<protein>
    <submittedName>
        <fullName evidence="4">NAD(P)H-dependent oxidoreductase</fullName>
    </submittedName>
</protein>
<feature type="domain" description="Flavodoxin-like fold" evidence="3">
    <location>
        <begin position="1"/>
        <end position="183"/>
    </location>
</feature>
<evidence type="ECO:0000313" key="5">
    <source>
        <dbReference type="Proteomes" id="UP000708576"/>
    </source>
</evidence>
<proteinExistence type="inferred from homology"/>
<comment type="similarity">
    <text evidence="1">Belongs to the NAD(P)H dehydrogenase (quinone) family.</text>
</comment>
<evidence type="ECO:0000256" key="1">
    <source>
        <dbReference type="ARBA" id="ARBA00006252"/>
    </source>
</evidence>
<sequence>MKHLIIYAHPSKRSFSFQLKNALKVESERRGWSATIRDLYEMKFDPVLWPSDLEKMKTGNTEDYILKEQELVKEADIISVVYPLWWAGFPAILKGYIDKILSYGFAYKAGKNGIEGLLTNKKVYLYTSMGNKVEEYEEKGLIEAFRKIQGGEIFEFCGMNVEHQQFFPQIPSASTEEIEKHLQVALSVFEPISENVSS</sequence>
<dbReference type="SUPFAM" id="SSF52218">
    <property type="entry name" value="Flavoproteins"/>
    <property type="match status" value="1"/>
</dbReference>
<dbReference type="Proteomes" id="UP000708576">
    <property type="component" value="Unassembled WGS sequence"/>
</dbReference>
<keyword evidence="2" id="KW-0560">Oxidoreductase</keyword>
<gene>
    <name evidence="4" type="ORF">KEM10_04590</name>
</gene>